<dbReference type="EMBL" id="CAMXCT020005913">
    <property type="protein sequence ID" value="CAL1166941.1"/>
    <property type="molecule type" value="Genomic_DNA"/>
</dbReference>
<gene>
    <name evidence="2" type="ORF">C1SCF055_LOCUS38525</name>
</gene>
<evidence type="ECO:0000313" key="3">
    <source>
        <dbReference type="EMBL" id="CAL1166941.1"/>
    </source>
</evidence>
<evidence type="ECO:0000313" key="2">
    <source>
        <dbReference type="EMBL" id="CAI4013566.1"/>
    </source>
</evidence>
<sequence>MARAGEFQISAFPDFDSALNELKQFQRSPQPDYQVCVATADGALVVKQTLVDFWTVKHMSFADQMQKLLQVHDNEFNTRKLKRGAEETEDAPEEERPTKRLCPGTSSSMEELETNHPDRTLTSNSKDFSMLFEHFSFYQWSPSIRIRASLNAGSFVLYLSDKMLPCGLAALRPLLWRPTLSSGGLGLEISPKEVKVISLNDLLKSLEDSGEVNLQIAEHKLEKDGAASALTFGAKMDLSKIRVSTKIKILWRLRPCF</sequence>
<dbReference type="EMBL" id="CAMXCT010005913">
    <property type="protein sequence ID" value="CAI4013566.1"/>
    <property type="molecule type" value="Genomic_DNA"/>
</dbReference>
<keyword evidence="4" id="KW-1185">Reference proteome</keyword>
<feature type="region of interest" description="Disordered" evidence="1">
    <location>
        <begin position="80"/>
        <end position="121"/>
    </location>
</feature>
<dbReference type="AlphaFoldDB" id="A0A9P1DNW1"/>
<accession>A0A9P1DNW1</accession>
<reference evidence="2" key="1">
    <citation type="submission" date="2022-10" db="EMBL/GenBank/DDBJ databases">
        <authorList>
            <person name="Chen Y."/>
            <person name="Dougan E. K."/>
            <person name="Chan C."/>
            <person name="Rhodes N."/>
            <person name="Thang M."/>
        </authorList>
    </citation>
    <scope>NUCLEOTIDE SEQUENCE</scope>
</reference>
<proteinExistence type="predicted"/>
<protein>
    <submittedName>
        <fullName evidence="2">Uncharacterized protein</fullName>
    </submittedName>
</protein>
<dbReference type="Proteomes" id="UP001152797">
    <property type="component" value="Unassembled WGS sequence"/>
</dbReference>
<evidence type="ECO:0000256" key="1">
    <source>
        <dbReference type="SAM" id="MobiDB-lite"/>
    </source>
</evidence>
<comment type="caution">
    <text evidence="2">The sequence shown here is derived from an EMBL/GenBank/DDBJ whole genome shotgun (WGS) entry which is preliminary data.</text>
</comment>
<evidence type="ECO:0000313" key="4">
    <source>
        <dbReference type="Proteomes" id="UP001152797"/>
    </source>
</evidence>
<organism evidence="2">
    <name type="scientific">Cladocopium goreaui</name>
    <dbReference type="NCBI Taxonomy" id="2562237"/>
    <lineage>
        <taxon>Eukaryota</taxon>
        <taxon>Sar</taxon>
        <taxon>Alveolata</taxon>
        <taxon>Dinophyceae</taxon>
        <taxon>Suessiales</taxon>
        <taxon>Symbiodiniaceae</taxon>
        <taxon>Cladocopium</taxon>
    </lineage>
</organism>
<dbReference type="EMBL" id="CAMXCT030005913">
    <property type="protein sequence ID" value="CAL4800878.1"/>
    <property type="molecule type" value="Genomic_DNA"/>
</dbReference>
<name>A0A9P1DNW1_9DINO</name>
<reference evidence="3" key="2">
    <citation type="submission" date="2024-04" db="EMBL/GenBank/DDBJ databases">
        <authorList>
            <person name="Chen Y."/>
            <person name="Shah S."/>
            <person name="Dougan E. K."/>
            <person name="Thang M."/>
            <person name="Chan C."/>
        </authorList>
    </citation>
    <scope>NUCLEOTIDE SEQUENCE [LARGE SCALE GENOMIC DNA]</scope>
</reference>
<dbReference type="OrthoDB" id="436292at2759"/>